<evidence type="ECO:0000259" key="1">
    <source>
        <dbReference type="Pfam" id="PF01206"/>
    </source>
</evidence>
<evidence type="ECO:0000313" key="5">
    <source>
        <dbReference type="Proteomes" id="UP000572072"/>
    </source>
</evidence>
<reference evidence="3 5" key="2">
    <citation type="submission" date="2019-08" db="EMBL/GenBank/DDBJ databases">
        <title>Draft genome sequencing and comparative genomics of hatchery-associated Vibrios.</title>
        <authorList>
            <person name="Kehlet-Delgado H."/>
            <person name="Mueller R.S."/>
        </authorList>
    </citation>
    <scope>NUCLEOTIDE SEQUENCE [LARGE SCALE GENOMIC DNA]</scope>
    <source>
        <strain evidence="3 5">00-78-3</strain>
    </source>
</reference>
<dbReference type="GO" id="GO:0016740">
    <property type="term" value="F:transferase activity"/>
    <property type="evidence" value="ECO:0007669"/>
    <property type="project" value="UniProtKB-KW"/>
</dbReference>
<reference evidence="2" key="3">
    <citation type="journal article" date="2020" name="Microbiol. Resour. Announc.">
        <title>Complete Genome Sequence of Vibrio rotiferianus Strain AM7.</title>
        <authorList>
            <person name="Miyazaki K."/>
            <person name="Wiseschart A."/>
            <person name="Pootanakit K."/>
            <person name="Kitahara K."/>
        </authorList>
    </citation>
    <scope>NUCLEOTIDE SEQUENCE</scope>
    <source>
        <strain evidence="2">AM7</strain>
    </source>
</reference>
<dbReference type="EMBL" id="AP019798">
    <property type="protein sequence ID" value="BBL89561.1"/>
    <property type="molecule type" value="Genomic_DNA"/>
</dbReference>
<dbReference type="Gene3D" id="3.30.110.40">
    <property type="entry name" value="TusA-like domain"/>
    <property type="match status" value="1"/>
</dbReference>
<name>A0A510I7V6_9VIBR</name>
<evidence type="ECO:0000313" key="2">
    <source>
        <dbReference type="EMBL" id="BBL89561.1"/>
    </source>
</evidence>
<dbReference type="InterPro" id="IPR036868">
    <property type="entry name" value="TusA-like_sf"/>
</dbReference>
<feature type="domain" description="UPF0033" evidence="1">
    <location>
        <begin position="6"/>
        <end position="63"/>
    </location>
</feature>
<dbReference type="Pfam" id="PF01206">
    <property type="entry name" value="TusA"/>
    <property type="match status" value="1"/>
</dbReference>
<organism evidence="2 4">
    <name type="scientific">Vibrio rotiferianus</name>
    <dbReference type="NCBI Taxonomy" id="190895"/>
    <lineage>
        <taxon>Bacteria</taxon>
        <taxon>Pseudomonadati</taxon>
        <taxon>Pseudomonadota</taxon>
        <taxon>Gammaproteobacteria</taxon>
        <taxon>Vibrionales</taxon>
        <taxon>Vibrionaceae</taxon>
        <taxon>Vibrio</taxon>
    </lineage>
</organism>
<dbReference type="Proteomes" id="UP000572072">
    <property type="component" value="Unassembled WGS sequence"/>
</dbReference>
<reference evidence="4" key="1">
    <citation type="submission" date="2019-07" db="EMBL/GenBank/DDBJ databases">
        <title>Complete Genome Sequences of Vibrion rotiferianus strain AM7.</title>
        <authorList>
            <person name="Miyazaki K."/>
            <person name="Wiseschart A."/>
            <person name="Pootanakit K."/>
            <person name="Ishimori K."/>
            <person name="Kitahara K."/>
        </authorList>
    </citation>
    <scope>NUCLEOTIDE SEQUENCE [LARGE SCALE GENOMIC DNA]</scope>
    <source>
        <strain evidence="4">AM7</strain>
    </source>
</reference>
<proteinExistence type="predicted"/>
<dbReference type="Proteomes" id="UP000315115">
    <property type="component" value="Chromosome 1"/>
</dbReference>
<dbReference type="OrthoDB" id="6215889at2"/>
<dbReference type="InterPro" id="IPR001455">
    <property type="entry name" value="TusA-like"/>
</dbReference>
<gene>
    <name evidence="3" type="ORF">F0262_04475</name>
    <name evidence="2" type="ORF">VroAM7_22140</name>
</gene>
<evidence type="ECO:0000313" key="3">
    <source>
        <dbReference type="EMBL" id="NOH47311.1"/>
    </source>
</evidence>
<sequence>MESMLLDLREQRCPMALLLAKRHAAEVFQGESSQYQQLVIQVVDNSSKRDIVTYLRNQGYEVQCHALPEYFTLTVFNKESS</sequence>
<evidence type="ECO:0000313" key="4">
    <source>
        <dbReference type="Proteomes" id="UP000315115"/>
    </source>
</evidence>
<keyword evidence="3" id="KW-0808">Transferase</keyword>
<dbReference type="CDD" id="cd00291">
    <property type="entry name" value="SirA_YedF_YeeD"/>
    <property type="match status" value="1"/>
</dbReference>
<dbReference type="SUPFAM" id="SSF64307">
    <property type="entry name" value="SirA-like"/>
    <property type="match status" value="1"/>
</dbReference>
<accession>A0A510I7V6</accession>
<protein>
    <submittedName>
        <fullName evidence="3">Sulfurtransferase TusA family protein</fullName>
    </submittedName>
</protein>
<dbReference type="AlphaFoldDB" id="A0A510I7V6"/>
<dbReference type="EMBL" id="VTYN01000003">
    <property type="protein sequence ID" value="NOH47311.1"/>
    <property type="molecule type" value="Genomic_DNA"/>
</dbReference>